<keyword evidence="4 8" id="KW-0808">Transferase</keyword>
<keyword evidence="3 8" id="KW-0328">Glycosyltransferase</keyword>
<evidence type="ECO:0000256" key="7">
    <source>
        <dbReference type="ARBA" id="ARBA00023136"/>
    </source>
</evidence>
<evidence type="ECO:0000256" key="6">
    <source>
        <dbReference type="ARBA" id="ARBA00022989"/>
    </source>
</evidence>
<protein>
    <recommendedName>
        <fullName evidence="8">Glycosyltransferase family 92 protein</fullName>
        <ecNumber evidence="8">2.4.1.-</ecNumber>
    </recommendedName>
</protein>
<keyword evidence="5 8" id="KW-0812">Transmembrane</keyword>
<reference evidence="9 10" key="1">
    <citation type="submission" date="2024-04" db="EMBL/GenBank/DDBJ databases">
        <authorList>
            <person name="Fracassetti M."/>
        </authorList>
    </citation>
    <scope>NUCLEOTIDE SEQUENCE [LARGE SCALE GENOMIC DNA]</scope>
</reference>
<evidence type="ECO:0000313" key="10">
    <source>
        <dbReference type="Proteomes" id="UP001497516"/>
    </source>
</evidence>
<comment type="similarity">
    <text evidence="2 8">Belongs to the glycosyltransferase 92 family.</text>
</comment>
<dbReference type="Pfam" id="PF01697">
    <property type="entry name" value="Glyco_transf_92"/>
    <property type="match status" value="1"/>
</dbReference>
<comment type="subcellular location">
    <subcellularLocation>
        <location evidence="1">Membrane</location>
        <topology evidence="1">Single-pass membrane protein</topology>
    </subcellularLocation>
</comment>
<dbReference type="AlphaFoldDB" id="A0AAV2CQ36"/>
<evidence type="ECO:0000256" key="1">
    <source>
        <dbReference type="ARBA" id="ARBA00004167"/>
    </source>
</evidence>
<dbReference type="EMBL" id="OZ034813">
    <property type="protein sequence ID" value="CAL1358271.1"/>
    <property type="molecule type" value="Genomic_DNA"/>
</dbReference>
<dbReference type="EC" id="2.4.1.-" evidence="8"/>
<evidence type="ECO:0000256" key="3">
    <source>
        <dbReference type="ARBA" id="ARBA00022676"/>
    </source>
</evidence>
<dbReference type="Proteomes" id="UP001497516">
    <property type="component" value="Chromosome 1"/>
</dbReference>
<accession>A0AAV2CQ36</accession>
<evidence type="ECO:0000256" key="5">
    <source>
        <dbReference type="ARBA" id="ARBA00022692"/>
    </source>
</evidence>
<sequence>MKKDHRRNRDDVVWSRFFWCTIFIVISCVLFTGFNFSSFRFLFFPPPERLQPEIVPRWRMDAVATAAGHGHDSPRKLDGKEKKVWIRETVILPDQVLLFLNYPPSSAATSPRLLTRDDLDCVYNFSSSPTARQKNASRPPNRVDGEIVRCPLLDRSAAVSLSVKSADANAGGEILLNARPARAWHSLAYEALIDRDNTTVVFVKGLNLRPDKLYNVSRFECVYGWDFTRPKFILRSEVISIAQEIARCRTPLSLLTNPFNSSIKVTVRVKGRVTLNSVAQPRPNPEPKLGPKPHQLCICTMLRNQAKFIREWVMYHDEIDISRWFIYDNNSEDEIESAITLLTGSGYNISRHVWPWAKTQEAGFAHCAIRARPSCEWVGFIDVDEFLHLPSGQSLPEFLTNLTEGTSGRLLLPFQVGEVRVACHSFGPSGLTQPPTKGVIAGYTCRLFAPERHKSIVRPEALNSSLVNVIHHFHLGEGFGFVDADRATMVINHYKYQVWEVFKEKFYRRVATYVADWQDELNVGSKDRTPGLGTRAVEPDDWSSRFCEVNDTGLRDEVVRRFSDPLTGTLPWEDEAETMRQGL</sequence>
<keyword evidence="7 8" id="KW-0472">Membrane</keyword>
<name>A0AAV2CQ36_9ROSI</name>
<organism evidence="9 10">
    <name type="scientific">Linum trigynum</name>
    <dbReference type="NCBI Taxonomy" id="586398"/>
    <lineage>
        <taxon>Eukaryota</taxon>
        <taxon>Viridiplantae</taxon>
        <taxon>Streptophyta</taxon>
        <taxon>Embryophyta</taxon>
        <taxon>Tracheophyta</taxon>
        <taxon>Spermatophyta</taxon>
        <taxon>Magnoliopsida</taxon>
        <taxon>eudicotyledons</taxon>
        <taxon>Gunneridae</taxon>
        <taxon>Pentapetalae</taxon>
        <taxon>rosids</taxon>
        <taxon>fabids</taxon>
        <taxon>Malpighiales</taxon>
        <taxon>Linaceae</taxon>
        <taxon>Linum</taxon>
    </lineage>
</organism>
<dbReference type="PROSITE" id="PS51257">
    <property type="entry name" value="PROKAR_LIPOPROTEIN"/>
    <property type="match status" value="1"/>
</dbReference>
<keyword evidence="6 8" id="KW-1133">Transmembrane helix</keyword>
<dbReference type="PANTHER" id="PTHR21461:SF55">
    <property type="entry name" value="GLYCOSYLTRANSFERASE FAMILY 92 PROTEIN"/>
    <property type="match status" value="1"/>
</dbReference>
<dbReference type="GO" id="GO:0005737">
    <property type="term" value="C:cytoplasm"/>
    <property type="evidence" value="ECO:0007669"/>
    <property type="project" value="TreeGrafter"/>
</dbReference>
<evidence type="ECO:0000256" key="2">
    <source>
        <dbReference type="ARBA" id="ARBA00007647"/>
    </source>
</evidence>
<dbReference type="GO" id="GO:0016757">
    <property type="term" value="F:glycosyltransferase activity"/>
    <property type="evidence" value="ECO:0007669"/>
    <property type="project" value="UniProtKB-UniRule"/>
</dbReference>
<evidence type="ECO:0000256" key="4">
    <source>
        <dbReference type="ARBA" id="ARBA00022679"/>
    </source>
</evidence>
<dbReference type="PANTHER" id="PTHR21461">
    <property type="entry name" value="GLYCOSYLTRANSFERASE FAMILY 92 PROTEIN"/>
    <property type="match status" value="1"/>
</dbReference>
<proteinExistence type="inferred from homology"/>
<keyword evidence="10" id="KW-1185">Reference proteome</keyword>
<feature type="transmembrane region" description="Helical" evidence="8">
    <location>
        <begin position="12"/>
        <end position="34"/>
    </location>
</feature>
<dbReference type="GO" id="GO:0016020">
    <property type="term" value="C:membrane"/>
    <property type="evidence" value="ECO:0007669"/>
    <property type="project" value="UniProtKB-SubCell"/>
</dbReference>
<dbReference type="InterPro" id="IPR008166">
    <property type="entry name" value="Glyco_transf_92"/>
</dbReference>
<evidence type="ECO:0000313" key="9">
    <source>
        <dbReference type="EMBL" id="CAL1358271.1"/>
    </source>
</evidence>
<evidence type="ECO:0000256" key="8">
    <source>
        <dbReference type="RuleBase" id="RU366017"/>
    </source>
</evidence>
<gene>
    <name evidence="9" type="ORF">LTRI10_LOCUS5835</name>
</gene>